<evidence type="ECO:0000313" key="3">
    <source>
        <dbReference type="Proteomes" id="UP000703269"/>
    </source>
</evidence>
<comment type="caution">
    <text evidence="2">The sequence shown here is derived from an EMBL/GenBank/DDBJ whole genome shotgun (WGS) entry which is preliminary data.</text>
</comment>
<sequence>MSWAASARAGTGTGGLRVSPPRANSELYVQHPGLQVAPSRWSIPNSRLEGWCVTAACQASVSRGRRHGALSSMGGTVADVGVSTLLDSSLDRHRPAAAVPVARSVVISSDDSFPAPPIAETRHHLMFLSVQSAILRPKPTWCPALGYSCPDVSRNRTPLPVYLPSSVPTSDMLASTRSHRVLLHPESLTSCAHLFRSQGRR</sequence>
<feature type="compositionally biased region" description="Low complexity" evidence="1">
    <location>
        <begin position="1"/>
        <end position="10"/>
    </location>
</feature>
<keyword evidence="3" id="KW-1185">Reference proteome</keyword>
<dbReference type="AlphaFoldDB" id="A0A9P3GCE4"/>
<accession>A0A9P3GCE4</accession>
<protein>
    <submittedName>
        <fullName evidence="2">Uncharacterized protein</fullName>
    </submittedName>
</protein>
<proteinExistence type="predicted"/>
<dbReference type="EMBL" id="BPQB01000020">
    <property type="protein sequence ID" value="GJE91305.1"/>
    <property type="molecule type" value="Genomic_DNA"/>
</dbReference>
<reference evidence="2 3" key="1">
    <citation type="submission" date="2021-08" db="EMBL/GenBank/DDBJ databases">
        <title>Draft Genome Sequence of Phanerochaete sordida strain YK-624.</title>
        <authorList>
            <person name="Mori T."/>
            <person name="Dohra H."/>
            <person name="Suzuki T."/>
            <person name="Kawagishi H."/>
            <person name="Hirai H."/>
        </authorList>
    </citation>
    <scope>NUCLEOTIDE SEQUENCE [LARGE SCALE GENOMIC DNA]</scope>
    <source>
        <strain evidence="2 3">YK-624</strain>
    </source>
</reference>
<name>A0A9P3GCE4_9APHY</name>
<dbReference type="Proteomes" id="UP000703269">
    <property type="component" value="Unassembled WGS sequence"/>
</dbReference>
<evidence type="ECO:0000313" key="2">
    <source>
        <dbReference type="EMBL" id="GJE91305.1"/>
    </source>
</evidence>
<feature type="region of interest" description="Disordered" evidence="1">
    <location>
        <begin position="1"/>
        <end position="21"/>
    </location>
</feature>
<organism evidence="2 3">
    <name type="scientific">Phanerochaete sordida</name>
    <dbReference type="NCBI Taxonomy" id="48140"/>
    <lineage>
        <taxon>Eukaryota</taxon>
        <taxon>Fungi</taxon>
        <taxon>Dikarya</taxon>
        <taxon>Basidiomycota</taxon>
        <taxon>Agaricomycotina</taxon>
        <taxon>Agaricomycetes</taxon>
        <taxon>Polyporales</taxon>
        <taxon>Phanerochaetaceae</taxon>
        <taxon>Phanerochaete</taxon>
    </lineage>
</organism>
<gene>
    <name evidence="2" type="ORF">PsYK624_074540</name>
</gene>
<evidence type="ECO:0000256" key="1">
    <source>
        <dbReference type="SAM" id="MobiDB-lite"/>
    </source>
</evidence>